<sequence>MADPVLPTDSKAALYTVCLFLAQSGDPHAELGYKTQTSAFDEIGARFGVPKNSVRNVRDMFDRFTDSDRVGWENTELPQRFKTILDQHAETSRAELRDISIEILTLEWEKLGKEEDQTMNDGGLLSETARFSEEVAANFSIPKFTIIAESYATTWGFVNGAGRTFKLSNDDLNKALTEILAAWGDWTAAGLNNNSKNPDDTLTSFAGKHFSSGAHQVLANDQRRGFLHFISAIAFTATHDTPFDETASKVPLKKEDYEAALGLVSEIQRNSKLVSQGMLKSGVTNKHQAALKGGENVIFYGAPGTGKSNRVEKKIKEAGKKPFRTVFHPDLQNSDFFGCLKPQMDGKKVRYGFSPGPFMKALAEANREPTEPVFLVIEELNRAAAAAVFGDLFLLLDRDDDGNGEYDVSFPSPESEQWFEAETGTAHKALLLPSNLFIYATMNSADQGVYPIDTAFRRRWRQEYLPLDYKSGPDGDVAYVDATGKTHSLAWREFVKLLNGHLTSSQTIDIAEDRLLGQWFVKKKELDGNSIPEKVLLYLWDDLLRHEGRDLIFDTSRIKTYGSLALETEKTGRILSDAFLAVLNAASEIEAAQPEDSAQDEN</sequence>
<proteinExistence type="predicted"/>
<gene>
    <name evidence="2" type="ORF">PM02_13955</name>
</gene>
<comment type="caution">
    <text evidence="2">The sequence shown here is derived from an EMBL/GenBank/DDBJ whole genome shotgun (WGS) entry which is preliminary data.</text>
</comment>
<dbReference type="Proteomes" id="UP000027337">
    <property type="component" value="Unassembled WGS sequence"/>
</dbReference>
<dbReference type="Pfam" id="PF07728">
    <property type="entry name" value="AAA_5"/>
    <property type="match status" value="1"/>
</dbReference>
<dbReference type="GO" id="GO:0016887">
    <property type="term" value="F:ATP hydrolysis activity"/>
    <property type="evidence" value="ECO:0007669"/>
    <property type="project" value="InterPro"/>
</dbReference>
<dbReference type="InterPro" id="IPR011704">
    <property type="entry name" value="ATPase_dyneun-rel_AAA"/>
</dbReference>
<keyword evidence="3" id="KW-1185">Reference proteome</keyword>
<dbReference type="REBASE" id="88285">
    <property type="entry name" value="Ssp1FORF13965P"/>
</dbReference>
<dbReference type="STRING" id="83219.PM02_13955"/>
<name>A0A061SSC9_9RHOB</name>
<evidence type="ECO:0000259" key="1">
    <source>
        <dbReference type="Pfam" id="PF07728"/>
    </source>
</evidence>
<dbReference type="InterPro" id="IPR052934">
    <property type="entry name" value="Methyl-DNA_Rec/Restrict_Enz"/>
</dbReference>
<dbReference type="AlphaFoldDB" id="A0A061SSC9"/>
<dbReference type="RefSeq" id="WP_051584176.1">
    <property type="nucleotide sequence ID" value="NZ_JEMU01000011.1"/>
</dbReference>
<dbReference type="EMBL" id="JEMU01000011">
    <property type="protein sequence ID" value="KAJ02573.1"/>
    <property type="molecule type" value="Genomic_DNA"/>
</dbReference>
<accession>A0A061SSC9</accession>
<feature type="domain" description="ATPase dynein-related AAA" evidence="1">
    <location>
        <begin position="296"/>
        <end position="459"/>
    </location>
</feature>
<dbReference type="GO" id="GO:0005524">
    <property type="term" value="F:ATP binding"/>
    <property type="evidence" value="ECO:0007669"/>
    <property type="project" value="InterPro"/>
</dbReference>
<evidence type="ECO:0000313" key="3">
    <source>
        <dbReference type="Proteomes" id="UP000027337"/>
    </source>
</evidence>
<dbReference type="SUPFAM" id="SSF52540">
    <property type="entry name" value="P-loop containing nucleoside triphosphate hydrolases"/>
    <property type="match status" value="1"/>
</dbReference>
<dbReference type="PANTHER" id="PTHR37291:SF1">
    <property type="entry name" value="TYPE IV METHYL-DIRECTED RESTRICTION ENZYME ECOKMCRB SUBUNIT"/>
    <property type="match status" value="1"/>
</dbReference>
<reference evidence="2 3" key="1">
    <citation type="journal article" date="2014" name="Genome Announc.">
        <title>Draft Genome Sequences of Two Isolates of the Roseobacter Group, Sulfitobacter sp. Strains 3SOLIMAR09 and 1FIGIMAR09, from Harbors of Mallorca Island (Mediterranean Sea).</title>
        <authorList>
            <person name="Mas-Llado M."/>
            <person name="Pina-Villalonga J.M."/>
            <person name="Brunet-Galmes I."/>
            <person name="Nogales B."/>
            <person name="Bosch R."/>
        </authorList>
    </citation>
    <scope>NUCLEOTIDE SEQUENCE [LARGE SCALE GENOMIC DNA]</scope>
    <source>
        <strain evidence="2 3">1FIGIMAR09</strain>
    </source>
</reference>
<evidence type="ECO:0000313" key="2">
    <source>
        <dbReference type="EMBL" id="KAJ02573.1"/>
    </source>
</evidence>
<dbReference type="InterPro" id="IPR027417">
    <property type="entry name" value="P-loop_NTPase"/>
</dbReference>
<dbReference type="PANTHER" id="PTHR37291">
    <property type="entry name" value="5-METHYLCYTOSINE-SPECIFIC RESTRICTION ENZYME B"/>
    <property type="match status" value="1"/>
</dbReference>
<dbReference type="eggNOG" id="COG1401">
    <property type="taxonomic scope" value="Bacteria"/>
</dbReference>
<dbReference type="Gene3D" id="3.40.50.300">
    <property type="entry name" value="P-loop containing nucleotide triphosphate hydrolases"/>
    <property type="match status" value="1"/>
</dbReference>
<organism evidence="2 3">
    <name type="scientific">Sulfitobacter mediterraneus</name>
    <dbReference type="NCBI Taxonomy" id="83219"/>
    <lineage>
        <taxon>Bacteria</taxon>
        <taxon>Pseudomonadati</taxon>
        <taxon>Pseudomonadota</taxon>
        <taxon>Alphaproteobacteria</taxon>
        <taxon>Rhodobacterales</taxon>
        <taxon>Roseobacteraceae</taxon>
        <taxon>Sulfitobacter</taxon>
    </lineage>
</organism>
<protein>
    <submittedName>
        <fullName evidence="2">Type II restriction-modification system restriction subunit</fullName>
    </submittedName>
</protein>